<sequence>MLKLKDIAFSYDRKHKTLTDISLTIRQGEIIALAGRNGSGKTTLTRLIMGLINADAGSIKMNGQDVTNCQAADMAKHIGYVFQNPDRQLFASTVREEIIYGPMQLGFTKKEIELQLEVVLEATDLTAFAEWAPQTLPRGIKQRLSIASALAAQPQLLILDEPTTGQDCRERTKLLRLMRKLNLEGLTILIVSHDMDIIAEHAKTMIVLENGKIKFNGAPKELFANEKKTVELGLEVPEAVRISHDLGLDICMTPADIYQKMQGRRDLHV</sequence>
<evidence type="ECO:0000256" key="8">
    <source>
        <dbReference type="ARBA" id="ARBA00023136"/>
    </source>
</evidence>
<dbReference type="InterPro" id="IPR003439">
    <property type="entry name" value="ABC_transporter-like_ATP-bd"/>
</dbReference>
<dbReference type="GO" id="GO:0016887">
    <property type="term" value="F:ATP hydrolysis activity"/>
    <property type="evidence" value="ECO:0007669"/>
    <property type="project" value="InterPro"/>
</dbReference>
<dbReference type="GO" id="GO:0043190">
    <property type="term" value="C:ATP-binding cassette (ABC) transporter complex"/>
    <property type="evidence" value="ECO:0007669"/>
    <property type="project" value="TreeGrafter"/>
</dbReference>
<gene>
    <name evidence="10" type="ORF">SAMN05660742_1056</name>
</gene>
<dbReference type="InterPro" id="IPR003593">
    <property type="entry name" value="AAA+_ATPase"/>
</dbReference>
<dbReference type="STRING" id="84035.SAMN05660742_1056"/>
<keyword evidence="8" id="KW-0472">Membrane</keyword>
<evidence type="ECO:0000256" key="7">
    <source>
        <dbReference type="ARBA" id="ARBA00022967"/>
    </source>
</evidence>
<dbReference type="PROSITE" id="PS50893">
    <property type="entry name" value="ABC_TRANSPORTER_2"/>
    <property type="match status" value="1"/>
</dbReference>
<dbReference type="Pfam" id="PF00005">
    <property type="entry name" value="ABC_tran"/>
    <property type="match status" value="1"/>
</dbReference>
<dbReference type="InterPro" id="IPR015856">
    <property type="entry name" value="ABC_transpr_CbiO/EcfA_su"/>
</dbReference>
<dbReference type="GO" id="GO:0042626">
    <property type="term" value="F:ATPase-coupled transmembrane transporter activity"/>
    <property type="evidence" value="ECO:0007669"/>
    <property type="project" value="TreeGrafter"/>
</dbReference>
<evidence type="ECO:0000256" key="1">
    <source>
        <dbReference type="ARBA" id="ARBA00004202"/>
    </source>
</evidence>
<dbReference type="EMBL" id="FNZK01000005">
    <property type="protein sequence ID" value="SEJ25376.1"/>
    <property type="molecule type" value="Genomic_DNA"/>
</dbReference>
<evidence type="ECO:0000256" key="2">
    <source>
        <dbReference type="ARBA" id="ARBA00005417"/>
    </source>
</evidence>
<keyword evidence="4" id="KW-1003">Cell membrane</keyword>
<dbReference type="SMART" id="SM00382">
    <property type="entry name" value="AAA"/>
    <property type="match status" value="1"/>
</dbReference>
<protein>
    <submittedName>
        <fullName evidence="10">Energy-coupling factor transport system ATP-binding protein</fullName>
    </submittedName>
</protein>
<keyword evidence="3" id="KW-0813">Transport</keyword>
<keyword evidence="6 10" id="KW-0067">ATP-binding</keyword>
<dbReference type="RefSeq" id="WP_091830131.1">
    <property type="nucleotide sequence ID" value="NZ_FNZK01000005.1"/>
</dbReference>
<dbReference type="AlphaFoldDB" id="A0A1H6XB55"/>
<dbReference type="InterPro" id="IPR050095">
    <property type="entry name" value="ECF_ABC_transporter_ATP-bd"/>
</dbReference>
<accession>A0A1H6XB55</accession>
<dbReference type="InterPro" id="IPR027417">
    <property type="entry name" value="P-loop_NTPase"/>
</dbReference>
<dbReference type="Proteomes" id="UP000199662">
    <property type="component" value="Unassembled WGS sequence"/>
</dbReference>
<evidence type="ECO:0000259" key="9">
    <source>
        <dbReference type="PROSITE" id="PS50893"/>
    </source>
</evidence>
<comment type="similarity">
    <text evidence="2">Belongs to the ABC transporter superfamily.</text>
</comment>
<evidence type="ECO:0000313" key="11">
    <source>
        <dbReference type="Proteomes" id="UP000199662"/>
    </source>
</evidence>
<dbReference type="SUPFAM" id="SSF52540">
    <property type="entry name" value="P-loop containing nucleoside triphosphate hydrolases"/>
    <property type="match status" value="1"/>
</dbReference>
<keyword evidence="5" id="KW-0547">Nucleotide-binding</keyword>
<dbReference type="CDD" id="cd03225">
    <property type="entry name" value="ABC_cobalt_CbiO_domain1"/>
    <property type="match status" value="1"/>
</dbReference>
<evidence type="ECO:0000256" key="5">
    <source>
        <dbReference type="ARBA" id="ARBA00022741"/>
    </source>
</evidence>
<dbReference type="PANTHER" id="PTHR43553">
    <property type="entry name" value="HEAVY METAL TRANSPORTER"/>
    <property type="match status" value="1"/>
</dbReference>
<feature type="domain" description="ABC transporter" evidence="9">
    <location>
        <begin position="2"/>
        <end position="235"/>
    </location>
</feature>
<proteinExistence type="inferred from homology"/>
<evidence type="ECO:0000256" key="6">
    <source>
        <dbReference type="ARBA" id="ARBA00022840"/>
    </source>
</evidence>
<comment type="subcellular location">
    <subcellularLocation>
        <location evidence="1">Cell membrane</location>
        <topology evidence="1">Peripheral membrane protein</topology>
    </subcellularLocation>
</comment>
<evidence type="ECO:0000313" key="10">
    <source>
        <dbReference type="EMBL" id="SEJ25376.1"/>
    </source>
</evidence>
<dbReference type="GO" id="GO:0005524">
    <property type="term" value="F:ATP binding"/>
    <property type="evidence" value="ECO:0007669"/>
    <property type="project" value="UniProtKB-KW"/>
</dbReference>
<evidence type="ECO:0000256" key="3">
    <source>
        <dbReference type="ARBA" id="ARBA00022448"/>
    </source>
</evidence>
<dbReference type="FunFam" id="3.40.50.300:FF:000224">
    <property type="entry name" value="Energy-coupling factor transporter ATP-binding protein EcfA"/>
    <property type="match status" value="1"/>
</dbReference>
<dbReference type="Gene3D" id="3.40.50.300">
    <property type="entry name" value="P-loop containing nucleotide triphosphate hydrolases"/>
    <property type="match status" value="1"/>
</dbReference>
<keyword evidence="11" id="KW-1185">Reference proteome</keyword>
<evidence type="ECO:0000256" key="4">
    <source>
        <dbReference type="ARBA" id="ARBA00022475"/>
    </source>
</evidence>
<reference evidence="10 11" key="1">
    <citation type="submission" date="2016-10" db="EMBL/GenBank/DDBJ databases">
        <authorList>
            <person name="de Groot N.N."/>
        </authorList>
    </citation>
    <scope>NUCLEOTIDE SEQUENCE [LARGE SCALE GENOMIC DNA]</scope>
    <source>
        <strain evidence="10 11">DSM 2179</strain>
    </source>
</reference>
<name>A0A1H6XB55_9FIRM</name>
<keyword evidence="7" id="KW-1278">Translocase</keyword>
<organism evidence="10 11">
    <name type="scientific">Propionispira arboris</name>
    <dbReference type="NCBI Taxonomy" id="84035"/>
    <lineage>
        <taxon>Bacteria</taxon>
        <taxon>Bacillati</taxon>
        <taxon>Bacillota</taxon>
        <taxon>Negativicutes</taxon>
        <taxon>Selenomonadales</taxon>
        <taxon>Selenomonadaceae</taxon>
        <taxon>Propionispira</taxon>
    </lineage>
</organism>